<dbReference type="EMBL" id="CP002902">
    <property type="protein sequence ID" value="AEJ42131.1"/>
    <property type="molecule type" value="Genomic_DNA"/>
</dbReference>
<accession>F8IIY0</accession>
<proteinExistence type="predicted"/>
<organism evidence="1 2">
    <name type="scientific">Alicyclobacillus acidocaldarius (strain Tc-4-1)</name>
    <name type="common">Bacillus acidocaldarius</name>
    <dbReference type="NCBI Taxonomy" id="1048834"/>
    <lineage>
        <taxon>Bacteria</taxon>
        <taxon>Bacillati</taxon>
        <taxon>Bacillota</taxon>
        <taxon>Bacilli</taxon>
        <taxon>Bacillales</taxon>
        <taxon>Alicyclobacillaceae</taxon>
        <taxon>Alicyclobacillus</taxon>
    </lineage>
</organism>
<dbReference type="KEGG" id="aad:TC41_0153"/>
<reference evidence="1 2" key="1">
    <citation type="journal article" date="2011" name="J. Bacteriol.">
        <title>Complete Genome Sequence of Alicyclobacillus acidocaldarius Strain Tc-4-1.</title>
        <authorList>
            <person name="Chen Y."/>
            <person name="He Y."/>
            <person name="Zhang B."/>
            <person name="Yang J."/>
            <person name="Li W."/>
            <person name="Dong Z."/>
            <person name="Hu S."/>
        </authorList>
    </citation>
    <scope>NUCLEOTIDE SEQUENCE [LARGE SCALE GENOMIC DNA]</scope>
    <source>
        <strain evidence="1 2">Tc-4-1</strain>
    </source>
</reference>
<evidence type="ECO:0000313" key="2">
    <source>
        <dbReference type="Proteomes" id="UP000000292"/>
    </source>
</evidence>
<dbReference type="AlphaFoldDB" id="F8IIY0"/>
<dbReference type="Proteomes" id="UP000000292">
    <property type="component" value="Chromosome"/>
</dbReference>
<sequence length="64" mass="7013">MGFQTVLSAKLTGGLAAVVEGSDTFTPKFTTLLVRYVLSHTRTLPMLDEPIFKQQEGKHHVGLV</sequence>
<dbReference type="HOGENOM" id="CLU_2986301_0_0_9"/>
<evidence type="ECO:0000313" key="1">
    <source>
        <dbReference type="EMBL" id="AEJ42131.1"/>
    </source>
</evidence>
<name>F8IIY0_ALIAT</name>
<dbReference type="STRING" id="1048834.TC41_0153"/>
<reference evidence="2" key="2">
    <citation type="submission" date="2011-06" db="EMBL/GenBank/DDBJ databases">
        <title>The complete genome sequence of Alicyclobacillus acidocaldarius sp. Tc-4-1.</title>
        <authorList>
            <person name="Chen Y."/>
            <person name="He Y."/>
            <person name="Dong Z."/>
            <person name="Hu S."/>
        </authorList>
    </citation>
    <scope>NUCLEOTIDE SEQUENCE [LARGE SCALE GENOMIC DNA]</scope>
    <source>
        <strain evidence="2">Tc-4-1</strain>
    </source>
</reference>
<gene>
    <name evidence="1" type="ordered locus">TC41_0153</name>
</gene>
<protein>
    <submittedName>
        <fullName evidence="1">Putative transposase orf1 for insertion sequence element</fullName>
    </submittedName>
</protein>